<protein>
    <submittedName>
        <fullName evidence="1">Uncharacterized protein</fullName>
    </submittedName>
</protein>
<gene>
    <name evidence="1" type="ORF">LPTSP1_36760</name>
</gene>
<dbReference type="Proteomes" id="UP000245076">
    <property type="component" value="Unassembled WGS sequence"/>
</dbReference>
<keyword evidence="2" id="KW-1185">Reference proteome</keyword>
<dbReference type="EMBL" id="BFAY01000013">
    <property type="protein sequence ID" value="GBF40658.1"/>
    <property type="molecule type" value="Genomic_DNA"/>
</dbReference>
<sequence length="50" mass="6209">MSEQCKWTFEGKEDNGQMTFETDCGYTPWVWPIYWEDYMYCPFCAREIYE</sequence>
<evidence type="ECO:0000313" key="2">
    <source>
        <dbReference type="Proteomes" id="UP000245076"/>
    </source>
</evidence>
<name>A0A2P2D7S1_9LEPT</name>
<reference evidence="1 2" key="1">
    <citation type="submission" date="2018-02" db="EMBL/GenBank/DDBJ databases">
        <title>Novel Leptospira species isolated from soil and water in Japan.</title>
        <authorList>
            <person name="Nakao R."/>
            <person name="Masuzawa T."/>
        </authorList>
    </citation>
    <scope>NUCLEOTIDE SEQUENCE [LARGE SCALE GENOMIC DNA]</scope>
    <source>
        <strain evidence="1 2">E8</strain>
    </source>
</reference>
<dbReference type="AlphaFoldDB" id="A0A2P2D7S1"/>
<organism evidence="1 2">
    <name type="scientific">Leptospira johnsonii</name>
    <dbReference type="NCBI Taxonomy" id="1917820"/>
    <lineage>
        <taxon>Bacteria</taxon>
        <taxon>Pseudomonadati</taxon>
        <taxon>Spirochaetota</taxon>
        <taxon>Spirochaetia</taxon>
        <taxon>Leptospirales</taxon>
        <taxon>Leptospiraceae</taxon>
        <taxon>Leptospira</taxon>
    </lineage>
</organism>
<comment type="caution">
    <text evidence="1">The sequence shown here is derived from an EMBL/GenBank/DDBJ whole genome shotgun (WGS) entry which is preliminary data.</text>
</comment>
<evidence type="ECO:0000313" key="1">
    <source>
        <dbReference type="EMBL" id="GBF40658.1"/>
    </source>
</evidence>
<accession>A0A2P2D7S1</accession>
<proteinExistence type="predicted"/>